<dbReference type="Proteomes" id="UP000799776">
    <property type="component" value="Unassembled WGS sequence"/>
</dbReference>
<accession>A0A9P4HWQ6</accession>
<comment type="caution">
    <text evidence="1">The sequence shown here is derived from an EMBL/GenBank/DDBJ whole genome shotgun (WGS) entry which is preliminary data.</text>
</comment>
<dbReference type="EMBL" id="ML978723">
    <property type="protein sequence ID" value="KAF2086645.1"/>
    <property type="molecule type" value="Genomic_DNA"/>
</dbReference>
<reference evidence="1" key="1">
    <citation type="journal article" date="2020" name="Stud. Mycol.">
        <title>101 Dothideomycetes genomes: a test case for predicting lifestyles and emergence of pathogens.</title>
        <authorList>
            <person name="Haridas S."/>
            <person name="Albert R."/>
            <person name="Binder M."/>
            <person name="Bloem J."/>
            <person name="Labutti K."/>
            <person name="Salamov A."/>
            <person name="Andreopoulos B."/>
            <person name="Baker S."/>
            <person name="Barry K."/>
            <person name="Bills G."/>
            <person name="Bluhm B."/>
            <person name="Cannon C."/>
            <person name="Castanera R."/>
            <person name="Culley D."/>
            <person name="Daum C."/>
            <person name="Ezra D."/>
            <person name="Gonzalez J."/>
            <person name="Henrissat B."/>
            <person name="Kuo A."/>
            <person name="Liang C."/>
            <person name="Lipzen A."/>
            <person name="Lutzoni F."/>
            <person name="Magnuson J."/>
            <person name="Mondo S."/>
            <person name="Nolan M."/>
            <person name="Ohm R."/>
            <person name="Pangilinan J."/>
            <person name="Park H.-J."/>
            <person name="Ramirez L."/>
            <person name="Alfaro M."/>
            <person name="Sun H."/>
            <person name="Tritt A."/>
            <person name="Yoshinaga Y."/>
            <person name="Zwiers L.-H."/>
            <person name="Turgeon B."/>
            <person name="Goodwin S."/>
            <person name="Spatafora J."/>
            <person name="Crous P."/>
            <person name="Grigoriev I."/>
        </authorList>
    </citation>
    <scope>NUCLEOTIDE SEQUENCE</scope>
    <source>
        <strain evidence="1">CBS 121410</strain>
    </source>
</reference>
<protein>
    <submittedName>
        <fullName evidence="1">Uncharacterized protein</fullName>
    </submittedName>
</protein>
<dbReference type="AlphaFoldDB" id="A0A9P4HWQ6"/>
<organism evidence="1 2">
    <name type="scientific">Saccharata proteae CBS 121410</name>
    <dbReference type="NCBI Taxonomy" id="1314787"/>
    <lineage>
        <taxon>Eukaryota</taxon>
        <taxon>Fungi</taxon>
        <taxon>Dikarya</taxon>
        <taxon>Ascomycota</taxon>
        <taxon>Pezizomycotina</taxon>
        <taxon>Dothideomycetes</taxon>
        <taxon>Dothideomycetes incertae sedis</taxon>
        <taxon>Botryosphaeriales</taxon>
        <taxon>Saccharataceae</taxon>
        <taxon>Saccharata</taxon>
    </lineage>
</organism>
<name>A0A9P4HWQ6_9PEZI</name>
<keyword evidence="2" id="KW-1185">Reference proteome</keyword>
<sequence length="151" mass="16012">MALQSVAIVAVRRGKDQGCQKPAVVWWRANGFKDSQKGNLIASRTNTRGLPRLIEEISAEAGDGVPSLLTTATFNFAAASTVCTPRNVGPLAADLTDPPTRSSASPTAANPLPFLFTLPIHHLSLCISPPSNPSPRFAQDTWPSLKPCAHS</sequence>
<gene>
    <name evidence="1" type="ORF">K490DRAFT_66427</name>
</gene>
<evidence type="ECO:0000313" key="2">
    <source>
        <dbReference type="Proteomes" id="UP000799776"/>
    </source>
</evidence>
<evidence type="ECO:0000313" key="1">
    <source>
        <dbReference type="EMBL" id="KAF2086645.1"/>
    </source>
</evidence>
<proteinExistence type="predicted"/>